<organism evidence="9">
    <name type="scientific">Cacopsylla melanoneura</name>
    <dbReference type="NCBI Taxonomy" id="428564"/>
    <lineage>
        <taxon>Eukaryota</taxon>
        <taxon>Metazoa</taxon>
        <taxon>Ecdysozoa</taxon>
        <taxon>Arthropoda</taxon>
        <taxon>Hexapoda</taxon>
        <taxon>Insecta</taxon>
        <taxon>Pterygota</taxon>
        <taxon>Neoptera</taxon>
        <taxon>Paraneoptera</taxon>
        <taxon>Hemiptera</taxon>
        <taxon>Sternorrhyncha</taxon>
        <taxon>Psylloidea</taxon>
        <taxon>Psyllidae</taxon>
        <taxon>Psyllinae</taxon>
        <taxon>Cacopsylla</taxon>
    </lineage>
</organism>
<comment type="similarity">
    <text evidence="2 6">Belongs to the thiolase-like superfamily. Thiolase family.</text>
</comment>
<evidence type="ECO:0000256" key="5">
    <source>
        <dbReference type="PIRSR" id="PIRSR000429-1"/>
    </source>
</evidence>
<dbReference type="GO" id="GO:0016747">
    <property type="term" value="F:acyltransferase activity, transferring groups other than amino-acyl groups"/>
    <property type="evidence" value="ECO:0007669"/>
    <property type="project" value="InterPro"/>
</dbReference>
<feature type="domain" description="Thiolase N-terminal" evidence="7">
    <location>
        <begin position="8"/>
        <end position="263"/>
    </location>
</feature>
<evidence type="ECO:0000256" key="3">
    <source>
        <dbReference type="ARBA" id="ARBA00022679"/>
    </source>
</evidence>
<feature type="active site" description="Proton acceptor" evidence="5">
    <location>
        <position position="351"/>
    </location>
</feature>
<dbReference type="Pfam" id="PF00108">
    <property type="entry name" value="Thiolase_N"/>
    <property type="match status" value="1"/>
</dbReference>
<reference evidence="9" key="1">
    <citation type="submission" date="2021-05" db="EMBL/GenBank/DDBJ databases">
        <authorList>
            <person name="Alioto T."/>
            <person name="Alioto T."/>
            <person name="Gomez Garrido J."/>
        </authorList>
    </citation>
    <scope>NUCLEOTIDE SEQUENCE</scope>
</reference>
<dbReference type="EMBL" id="HBUF01075876">
    <property type="protein sequence ID" value="CAG6631086.1"/>
    <property type="molecule type" value="Transcribed_RNA"/>
</dbReference>
<dbReference type="Pfam" id="PF02803">
    <property type="entry name" value="Thiolase_C"/>
    <property type="match status" value="1"/>
</dbReference>
<keyword evidence="3 6" id="KW-0808">Transferase</keyword>
<dbReference type="AlphaFoldDB" id="A0A8D8QFR1"/>
<comment type="pathway">
    <text evidence="1">Lipid metabolism.</text>
</comment>
<dbReference type="CDD" id="cd00751">
    <property type="entry name" value="thiolase"/>
    <property type="match status" value="1"/>
</dbReference>
<dbReference type="InterPro" id="IPR020617">
    <property type="entry name" value="Thiolase_C"/>
</dbReference>
<dbReference type="PROSITE" id="PS00099">
    <property type="entry name" value="THIOLASE_3"/>
    <property type="match status" value="1"/>
</dbReference>
<proteinExistence type="inferred from homology"/>
<evidence type="ECO:0000256" key="1">
    <source>
        <dbReference type="ARBA" id="ARBA00005189"/>
    </source>
</evidence>
<feature type="active site" description="Proton acceptor" evidence="5">
    <location>
        <position position="381"/>
    </location>
</feature>
<dbReference type="SUPFAM" id="SSF53901">
    <property type="entry name" value="Thiolase-like"/>
    <property type="match status" value="2"/>
</dbReference>
<feature type="active site" description="Acyl-thioester intermediate" evidence="5">
    <location>
        <position position="92"/>
    </location>
</feature>
<dbReference type="PANTHER" id="PTHR18919">
    <property type="entry name" value="ACETYL-COA C-ACYLTRANSFERASE"/>
    <property type="match status" value="1"/>
</dbReference>
<dbReference type="InterPro" id="IPR020613">
    <property type="entry name" value="Thiolase_CS"/>
</dbReference>
<name>A0A8D8QFR1_9HEMI</name>
<evidence type="ECO:0000259" key="8">
    <source>
        <dbReference type="Pfam" id="PF02803"/>
    </source>
</evidence>
<evidence type="ECO:0000256" key="2">
    <source>
        <dbReference type="ARBA" id="ARBA00010982"/>
    </source>
</evidence>
<keyword evidence="4 6" id="KW-0012">Acyltransferase</keyword>
<accession>A0A8D8QFR1</accession>
<dbReference type="PIRSF" id="PIRSF000429">
    <property type="entry name" value="Ac-CoA_Ac_transf"/>
    <property type="match status" value="1"/>
</dbReference>
<evidence type="ECO:0000259" key="7">
    <source>
        <dbReference type="Pfam" id="PF00108"/>
    </source>
</evidence>
<dbReference type="NCBIfam" id="TIGR01930">
    <property type="entry name" value="AcCoA-C-Actrans"/>
    <property type="match status" value="1"/>
</dbReference>
<dbReference type="PROSITE" id="PS00737">
    <property type="entry name" value="THIOLASE_2"/>
    <property type="match status" value="1"/>
</dbReference>
<evidence type="ECO:0000256" key="4">
    <source>
        <dbReference type="ARBA" id="ARBA00023315"/>
    </source>
</evidence>
<dbReference type="FunFam" id="3.40.47.10:FF:000010">
    <property type="entry name" value="Acetyl-CoA acetyltransferase (Thiolase)"/>
    <property type="match status" value="1"/>
</dbReference>
<protein>
    <submittedName>
        <fullName evidence="9">Acetyl-CoA acetyltransferase</fullName>
    </submittedName>
</protein>
<feature type="domain" description="Thiolase C-terminal" evidence="8">
    <location>
        <begin position="273"/>
        <end position="393"/>
    </location>
</feature>
<dbReference type="InterPro" id="IPR020610">
    <property type="entry name" value="Thiolase_AS"/>
</dbReference>
<dbReference type="InterPro" id="IPR016039">
    <property type="entry name" value="Thiolase-like"/>
</dbReference>
<sequence>MTLVANDVVIVSAVRTPIGSFLGSLSELKAHDLGSTVIKELLKRANVKSNEISEVILGQALTAGQGQNPARQAAIKANIPNEVPASLTNMLCGSGLKAVAFGYQAIKSGDATAVVAGGQECMSQAPHVINMRSGVKLNDATMKDSMVYDGLTDAFHNVHMGVTAENIASKFGITRLEQDQYACSSQSKAVSAVEAGHFSQEIVPVVIQTRKGDVIVDKDEYPKPGTTVEGLQKLKPVFQKDGSVTAGNASGLNDGAAAVLLMNYATAQARGITPLARIVAISSAGVEPSLMGTGPIPAVTAVLAKAGWGKEEVDLFELNEAFAAQSIACLRELGLDETKVNISGGAIALGHPIGASGARVLVTLIYALRRQGLKKGVAALCVGGGMGIAIAVEVV</sequence>
<dbReference type="InterPro" id="IPR002155">
    <property type="entry name" value="Thiolase"/>
</dbReference>
<evidence type="ECO:0000313" key="9">
    <source>
        <dbReference type="EMBL" id="CAG6631086.1"/>
    </source>
</evidence>
<dbReference type="PANTHER" id="PTHR18919:SF107">
    <property type="entry name" value="ACETYL-COA ACETYLTRANSFERASE, CYTOSOLIC"/>
    <property type="match status" value="1"/>
</dbReference>
<dbReference type="Gene3D" id="3.40.47.10">
    <property type="match status" value="2"/>
</dbReference>
<evidence type="ECO:0000256" key="6">
    <source>
        <dbReference type="RuleBase" id="RU003557"/>
    </source>
</evidence>
<dbReference type="InterPro" id="IPR020616">
    <property type="entry name" value="Thiolase_N"/>
</dbReference>